<reference evidence="5" key="1">
    <citation type="journal article" date="2023" name="Nat. Commun.">
        <title>Diploid and tetraploid genomes of Acorus and the evolution of monocots.</title>
        <authorList>
            <person name="Ma L."/>
            <person name="Liu K.W."/>
            <person name="Li Z."/>
            <person name="Hsiao Y.Y."/>
            <person name="Qi Y."/>
            <person name="Fu T."/>
            <person name="Tang G.D."/>
            <person name="Zhang D."/>
            <person name="Sun W.H."/>
            <person name="Liu D.K."/>
            <person name="Li Y."/>
            <person name="Chen G.Z."/>
            <person name="Liu X.D."/>
            <person name="Liao X.Y."/>
            <person name="Jiang Y.T."/>
            <person name="Yu X."/>
            <person name="Hao Y."/>
            <person name="Huang J."/>
            <person name="Zhao X.W."/>
            <person name="Ke S."/>
            <person name="Chen Y.Y."/>
            <person name="Wu W.L."/>
            <person name="Hsu J.L."/>
            <person name="Lin Y.F."/>
            <person name="Huang M.D."/>
            <person name="Li C.Y."/>
            <person name="Huang L."/>
            <person name="Wang Z.W."/>
            <person name="Zhao X."/>
            <person name="Zhong W.Y."/>
            <person name="Peng D.H."/>
            <person name="Ahmad S."/>
            <person name="Lan S."/>
            <person name="Zhang J.S."/>
            <person name="Tsai W.C."/>
            <person name="Van de Peer Y."/>
            <person name="Liu Z.J."/>
        </authorList>
    </citation>
    <scope>NUCLEOTIDE SEQUENCE</scope>
    <source>
        <strain evidence="5">CP</strain>
    </source>
</reference>
<dbReference type="GO" id="GO:0003713">
    <property type="term" value="F:transcription coactivator activity"/>
    <property type="evidence" value="ECO:0007669"/>
    <property type="project" value="TreeGrafter"/>
</dbReference>
<comment type="subcellular location">
    <subcellularLocation>
        <location evidence="1">Nucleus</location>
    </subcellularLocation>
</comment>
<dbReference type="EMBL" id="JAUJYO010000018">
    <property type="protein sequence ID" value="KAK1290304.1"/>
    <property type="molecule type" value="Genomic_DNA"/>
</dbReference>
<dbReference type="GO" id="GO:0006357">
    <property type="term" value="P:regulation of transcription by RNA polymerase II"/>
    <property type="evidence" value="ECO:0007669"/>
    <property type="project" value="TreeGrafter"/>
</dbReference>
<sequence length="359" mass="39756">MPSPPLKQQRINLVELKARIVGKLGPERSGRYFSFLNRLLAQKLSKAEFDKLCFSTLGHENISLHNQLILRKDGLQQPALNQVPSIWSNGDLPTSPRKVRSVIRDRRPRDCLSPLGPNGKTVAMDHLSDGPVMENGGLHSCDLQRPVQCLLDEPPAEQAEDEAMLKKPWVRRSPHDRAEDVVIEDEVGLARSPLQAPLGIPLRPASVGAARRALSTGAVFGSGFPSCFDSGDLFDTEALRKRMEQIAHAEGLEGVSLDCANLLNNGLDVYLKKLMSQCEIQSGNHKAIVQKQKVINGVWPGNRVHIQSSVGPLEGMQQLRSQSPISFLDFKVAMELNPQQLGKDWPLLLEKICLHSFEE</sequence>
<dbReference type="AlphaFoldDB" id="A0AAV9CNS9"/>
<keyword evidence="6" id="KW-1185">Reference proteome</keyword>
<dbReference type="GO" id="GO:0005634">
    <property type="term" value="C:nucleus"/>
    <property type="evidence" value="ECO:0007669"/>
    <property type="project" value="UniProtKB-SubCell"/>
</dbReference>
<dbReference type="InterPro" id="IPR024738">
    <property type="entry name" value="Hfi1/Tada1"/>
</dbReference>
<keyword evidence="2" id="KW-0805">Transcription regulation</keyword>
<evidence type="ECO:0000256" key="3">
    <source>
        <dbReference type="ARBA" id="ARBA00023163"/>
    </source>
</evidence>
<dbReference type="Pfam" id="PF12767">
    <property type="entry name" value="SAGA-Tad1"/>
    <property type="match status" value="1"/>
</dbReference>
<name>A0AAV9CNS9_ACOCL</name>
<protein>
    <recommendedName>
        <fullName evidence="7">Transcriptional coactivator Hfi1/Transcriptional adapter 1</fullName>
    </recommendedName>
</protein>
<evidence type="ECO:0000313" key="5">
    <source>
        <dbReference type="EMBL" id="KAK1290304.1"/>
    </source>
</evidence>
<dbReference type="PANTHER" id="PTHR21277:SF5">
    <property type="entry name" value="TRANSCRIPTIONAL ADAPTER 1"/>
    <property type="match status" value="1"/>
</dbReference>
<organism evidence="5 6">
    <name type="scientific">Acorus calamus</name>
    <name type="common">Sweet flag</name>
    <dbReference type="NCBI Taxonomy" id="4465"/>
    <lineage>
        <taxon>Eukaryota</taxon>
        <taxon>Viridiplantae</taxon>
        <taxon>Streptophyta</taxon>
        <taxon>Embryophyta</taxon>
        <taxon>Tracheophyta</taxon>
        <taxon>Spermatophyta</taxon>
        <taxon>Magnoliopsida</taxon>
        <taxon>Liliopsida</taxon>
        <taxon>Acoraceae</taxon>
        <taxon>Acorus</taxon>
    </lineage>
</organism>
<evidence type="ECO:0000256" key="2">
    <source>
        <dbReference type="ARBA" id="ARBA00023015"/>
    </source>
</evidence>
<accession>A0AAV9CNS9</accession>
<reference evidence="5" key="2">
    <citation type="submission" date="2023-06" db="EMBL/GenBank/DDBJ databases">
        <authorList>
            <person name="Ma L."/>
            <person name="Liu K.-W."/>
            <person name="Li Z."/>
            <person name="Hsiao Y.-Y."/>
            <person name="Qi Y."/>
            <person name="Fu T."/>
            <person name="Tang G."/>
            <person name="Zhang D."/>
            <person name="Sun W.-H."/>
            <person name="Liu D.-K."/>
            <person name="Li Y."/>
            <person name="Chen G.-Z."/>
            <person name="Liu X.-D."/>
            <person name="Liao X.-Y."/>
            <person name="Jiang Y.-T."/>
            <person name="Yu X."/>
            <person name="Hao Y."/>
            <person name="Huang J."/>
            <person name="Zhao X.-W."/>
            <person name="Ke S."/>
            <person name="Chen Y.-Y."/>
            <person name="Wu W.-L."/>
            <person name="Hsu J.-L."/>
            <person name="Lin Y.-F."/>
            <person name="Huang M.-D."/>
            <person name="Li C.-Y."/>
            <person name="Huang L."/>
            <person name="Wang Z.-W."/>
            <person name="Zhao X."/>
            <person name="Zhong W.-Y."/>
            <person name="Peng D.-H."/>
            <person name="Ahmad S."/>
            <person name="Lan S."/>
            <person name="Zhang J.-S."/>
            <person name="Tsai W.-C."/>
            <person name="Van De Peer Y."/>
            <person name="Liu Z.-J."/>
        </authorList>
    </citation>
    <scope>NUCLEOTIDE SEQUENCE</scope>
    <source>
        <strain evidence="5">CP</strain>
        <tissue evidence="5">Leaves</tissue>
    </source>
</reference>
<gene>
    <name evidence="5" type="ORF">QJS10_CPB18g00164</name>
</gene>
<keyword evidence="4" id="KW-0539">Nucleus</keyword>
<dbReference type="GO" id="GO:0000124">
    <property type="term" value="C:SAGA complex"/>
    <property type="evidence" value="ECO:0007669"/>
    <property type="project" value="UniProtKB-ARBA"/>
</dbReference>
<evidence type="ECO:0000313" key="6">
    <source>
        <dbReference type="Proteomes" id="UP001180020"/>
    </source>
</evidence>
<comment type="caution">
    <text evidence="5">The sequence shown here is derived from an EMBL/GenBank/DDBJ whole genome shotgun (WGS) entry which is preliminary data.</text>
</comment>
<evidence type="ECO:0000256" key="4">
    <source>
        <dbReference type="ARBA" id="ARBA00023242"/>
    </source>
</evidence>
<evidence type="ECO:0000256" key="1">
    <source>
        <dbReference type="ARBA" id="ARBA00004123"/>
    </source>
</evidence>
<proteinExistence type="predicted"/>
<dbReference type="CDD" id="cd22933">
    <property type="entry name" value="HFD_HFI1"/>
    <property type="match status" value="1"/>
</dbReference>
<dbReference type="Proteomes" id="UP001180020">
    <property type="component" value="Unassembled WGS sequence"/>
</dbReference>
<keyword evidence="3" id="KW-0804">Transcription</keyword>
<dbReference type="PANTHER" id="PTHR21277">
    <property type="entry name" value="TRANSCRIPTIONAL ADAPTER 1"/>
    <property type="match status" value="1"/>
</dbReference>
<evidence type="ECO:0008006" key="7">
    <source>
        <dbReference type="Google" id="ProtNLM"/>
    </source>
</evidence>